<keyword evidence="3" id="KW-1185">Reference proteome</keyword>
<dbReference type="PANTHER" id="PTHR46623">
    <property type="entry name" value="CARBOXYMETHYLENEBUTENOLIDASE-RELATED"/>
    <property type="match status" value="1"/>
</dbReference>
<evidence type="ECO:0000259" key="1">
    <source>
        <dbReference type="Pfam" id="PF01738"/>
    </source>
</evidence>
<dbReference type="PANTHER" id="PTHR46623:SF6">
    <property type="entry name" value="ALPHA_BETA-HYDROLASES SUPERFAMILY PROTEIN"/>
    <property type="match status" value="1"/>
</dbReference>
<accession>A0ABN2N408</accession>
<dbReference type="InterPro" id="IPR051049">
    <property type="entry name" value="Dienelactone_hydrolase-like"/>
</dbReference>
<dbReference type="RefSeq" id="WP_344417786.1">
    <property type="nucleotide sequence ID" value="NZ_BAAAQK010000009.1"/>
</dbReference>
<dbReference type="Proteomes" id="UP001500449">
    <property type="component" value="Unassembled WGS sequence"/>
</dbReference>
<reference evidence="2 3" key="1">
    <citation type="journal article" date="2019" name="Int. J. Syst. Evol. Microbiol.">
        <title>The Global Catalogue of Microorganisms (GCM) 10K type strain sequencing project: providing services to taxonomists for standard genome sequencing and annotation.</title>
        <authorList>
            <consortium name="The Broad Institute Genomics Platform"/>
            <consortium name="The Broad Institute Genome Sequencing Center for Infectious Disease"/>
            <person name="Wu L."/>
            <person name="Ma J."/>
        </authorList>
    </citation>
    <scope>NUCLEOTIDE SEQUENCE [LARGE SCALE GENOMIC DNA]</scope>
    <source>
        <strain evidence="2 3">JCM 16009</strain>
    </source>
</reference>
<feature type="domain" description="Dienelactone hydrolase" evidence="1">
    <location>
        <begin position="35"/>
        <end position="241"/>
    </location>
</feature>
<organism evidence="2 3">
    <name type="scientific">Pseudonocardia ailaonensis</name>
    <dbReference type="NCBI Taxonomy" id="367279"/>
    <lineage>
        <taxon>Bacteria</taxon>
        <taxon>Bacillati</taxon>
        <taxon>Actinomycetota</taxon>
        <taxon>Actinomycetes</taxon>
        <taxon>Pseudonocardiales</taxon>
        <taxon>Pseudonocardiaceae</taxon>
        <taxon>Pseudonocardia</taxon>
    </lineage>
</organism>
<comment type="caution">
    <text evidence="2">The sequence shown here is derived from an EMBL/GenBank/DDBJ whole genome shotgun (WGS) entry which is preliminary data.</text>
</comment>
<protein>
    <submittedName>
        <fullName evidence="2">Dienelactone hydrolase family protein</fullName>
    </submittedName>
</protein>
<dbReference type="InterPro" id="IPR002925">
    <property type="entry name" value="Dienelactn_hydro"/>
</dbReference>
<gene>
    <name evidence="2" type="ORF">GCM10009836_34500</name>
</gene>
<dbReference type="Gene3D" id="3.40.50.1820">
    <property type="entry name" value="alpha/beta hydrolase"/>
    <property type="match status" value="1"/>
</dbReference>
<dbReference type="EMBL" id="BAAAQK010000009">
    <property type="protein sequence ID" value="GAA1851603.1"/>
    <property type="molecule type" value="Genomic_DNA"/>
</dbReference>
<dbReference type="GO" id="GO:0016787">
    <property type="term" value="F:hydrolase activity"/>
    <property type="evidence" value="ECO:0007669"/>
    <property type="project" value="UniProtKB-KW"/>
</dbReference>
<proteinExistence type="predicted"/>
<dbReference type="Pfam" id="PF01738">
    <property type="entry name" value="DLH"/>
    <property type="match status" value="1"/>
</dbReference>
<keyword evidence="2" id="KW-0378">Hydrolase</keyword>
<sequence>MCHDDDSRPPPPPTVGAVASHGRLTLAAGDGNTVAAYRAIPQDPRNRNVVLLPDVRGLHRYYRQLAVRFAEAGFTTAAIDYFGRSHGTGDRGDDFDWRSAVAEVRPEHVAADVRAAADHLHALNGGPVFTVGFCFGGSHSWRLAAGDIDLAGCIGFYGTLRHLTDVEDRLHRPLLMLVAGADELTPVADFRAFRQRLSDAGVDHRMHVYENAPHSFFDRSFVEWSEFCQDAWERILEFTSEHA</sequence>
<name>A0ABN2N408_9PSEU</name>
<dbReference type="SUPFAM" id="SSF53474">
    <property type="entry name" value="alpha/beta-Hydrolases"/>
    <property type="match status" value="1"/>
</dbReference>
<evidence type="ECO:0000313" key="2">
    <source>
        <dbReference type="EMBL" id="GAA1851603.1"/>
    </source>
</evidence>
<dbReference type="InterPro" id="IPR029058">
    <property type="entry name" value="AB_hydrolase_fold"/>
</dbReference>
<evidence type="ECO:0000313" key="3">
    <source>
        <dbReference type="Proteomes" id="UP001500449"/>
    </source>
</evidence>